<dbReference type="Pfam" id="PF04055">
    <property type="entry name" value="Radical_SAM"/>
    <property type="match status" value="1"/>
</dbReference>
<evidence type="ECO:0000256" key="12">
    <source>
        <dbReference type="ARBA" id="ARBA00023157"/>
    </source>
</evidence>
<dbReference type="InterPro" id="IPR040072">
    <property type="entry name" value="Methyltransferase_A"/>
</dbReference>
<keyword evidence="6 14" id="KW-0489">Methyltransferase</keyword>
<evidence type="ECO:0000256" key="8">
    <source>
        <dbReference type="ARBA" id="ARBA00022691"/>
    </source>
</evidence>
<dbReference type="SFLD" id="SFLDF00275">
    <property type="entry name" value="adenosine_C2_methyltransferase"/>
    <property type="match status" value="1"/>
</dbReference>
<organism evidence="14 15">
    <name type="scientific">Pontiella agarivorans</name>
    <dbReference type="NCBI Taxonomy" id="3038953"/>
    <lineage>
        <taxon>Bacteria</taxon>
        <taxon>Pseudomonadati</taxon>
        <taxon>Kiritimatiellota</taxon>
        <taxon>Kiritimatiellia</taxon>
        <taxon>Kiritimatiellales</taxon>
        <taxon>Pontiellaceae</taxon>
        <taxon>Pontiella</taxon>
    </lineage>
</organism>
<dbReference type="SMART" id="SM00729">
    <property type="entry name" value="Elp3"/>
    <property type="match status" value="1"/>
</dbReference>
<evidence type="ECO:0000256" key="4">
    <source>
        <dbReference type="ARBA" id="ARBA00022485"/>
    </source>
</evidence>
<keyword evidence="5" id="KW-0963">Cytoplasm</keyword>
<dbReference type="GO" id="GO:0032259">
    <property type="term" value="P:methylation"/>
    <property type="evidence" value="ECO:0007669"/>
    <property type="project" value="UniProtKB-KW"/>
</dbReference>
<comment type="caution">
    <text evidence="14">The sequence shown here is derived from an EMBL/GenBank/DDBJ whole genome shotgun (WGS) entry which is preliminary data.</text>
</comment>
<evidence type="ECO:0000256" key="3">
    <source>
        <dbReference type="ARBA" id="ARBA00007544"/>
    </source>
</evidence>
<dbReference type="Proteomes" id="UP001290861">
    <property type="component" value="Unassembled WGS sequence"/>
</dbReference>
<dbReference type="EC" id="2.1.1.192" evidence="14"/>
<dbReference type="SUPFAM" id="SSF102114">
    <property type="entry name" value="Radical SAM enzymes"/>
    <property type="match status" value="1"/>
</dbReference>
<dbReference type="PANTHER" id="PTHR30544:SF5">
    <property type="entry name" value="RADICAL SAM CORE DOMAIN-CONTAINING PROTEIN"/>
    <property type="match status" value="1"/>
</dbReference>
<keyword evidence="8" id="KW-0949">S-adenosyl-L-methionine</keyword>
<comment type="cofactor">
    <cofactor evidence="1">
        <name>[4Fe-4S] cluster</name>
        <dbReference type="ChEBI" id="CHEBI:49883"/>
    </cofactor>
</comment>
<evidence type="ECO:0000256" key="6">
    <source>
        <dbReference type="ARBA" id="ARBA00022603"/>
    </source>
</evidence>
<comment type="similarity">
    <text evidence="3">Belongs to the radical SAM superfamily. RlmN family.</text>
</comment>
<evidence type="ECO:0000313" key="15">
    <source>
        <dbReference type="Proteomes" id="UP001290861"/>
    </source>
</evidence>
<protein>
    <submittedName>
        <fullName evidence="14">23S rRNA (Adenine(2503)-C(2))-methyltransferase RlmN</fullName>
        <ecNumber evidence="14">2.1.1.192</ecNumber>
    </submittedName>
</protein>
<name>A0ABU5N0L9_9BACT</name>
<dbReference type="InterPro" id="IPR058240">
    <property type="entry name" value="rSAM_sf"/>
</dbReference>
<reference evidence="14 15" key="1">
    <citation type="journal article" date="2024" name="Appl. Environ. Microbiol.">
        <title>Pontiella agarivorans sp. nov., a novel marine anaerobic bacterium capable of degrading macroalgal polysaccharides and fixing nitrogen.</title>
        <authorList>
            <person name="Liu N."/>
            <person name="Kivenson V."/>
            <person name="Peng X."/>
            <person name="Cui Z."/>
            <person name="Lankiewicz T.S."/>
            <person name="Gosselin K.M."/>
            <person name="English C.J."/>
            <person name="Blair E.M."/>
            <person name="O'Malley M.A."/>
            <person name="Valentine D.L."/>
        </authorList>
    </citation>
    <scope>NUCLEOTIDE SEQUENCE [LARGE SCALE GENOMIC DNA]</scope>
    <source>
        <strain evidence="14 15">NLcol2</strain>
    </source>
</reference>
<gene>
    <name evidence="14" type="primary">rlmN</name>
    <name evidence="14" type="ORF">P9H32_14800</name>
</gene>
<keyword evidence="12" id="KW-1015">Disulfide bond</keyword>
<dbReference type="InterPro" id="IPR007197">
    <property type="entry name" value="rSAM"/>
</dbReference>
<feature type="domain" description="Radical SAM core" evidence="13">
    <location>
        <begin position="96"/>
        <end position="329"/>
    </location>
</feature>
<evidence type="ECO:0000313" key="14">
    <source>
        <dbReference type="EMBL" id="MDZ8119896.1"/>
    </source>
</evidence>
<comment type="subcellular location">
    <subcellularLocation>
        <location evidence="2">Cytoplasm</location>
    </subcellularLocation>
</comment>
<dbReference type="PIRSF" id="PIRSF006004">
    <property type="entry name" value="CHP00048"/>
    <property type="match status" value="1"/>
</dbReference>
<keyword evidence="4" id="KW-0004">4Fe-4S</keyword>
<evidence type="ECO:0000256" key="2">
    <source>
        <dbReference type="ARBA" id="ARBA00004496"/>
    </source>
</evidence>
<dbReference type="InterPro" id="IPR006638">
    <property type="entry name" value="Elp3/MiaA/NifB-like_rSAM"/>
</dbReference>
<accession>A0ABU5N0L9</accession>
<dbReference type="SFLD" id="SFLDG01062">
    <property type="entry name" value="methyltransferase_(Class_A)"/>
    <property type="match status" value="1"/>
</dbReference>
<evidence type="ECO:0000256" key="10">
    <source>
        <dbReference type="ARBA" id="ARBA00023004"/>
    </source>
</evidence>
<evidence type="ECO:0000256" key="1">
    <source>
        <dbReference type="ARBA" id="ARBA00001966"/>
    </source>
</evidence>
<evidence type="ECO:0000256" key="5">
    <source>
        <dbReference type="ARBA" id="ARBA00022490"/>
    </source>
</evidence>
<dbReference type="EMBL" id="JARVCO010000012">
    <property type="protein sequence ID" value="MDZ8119896.1"/>
    <property type="molecule type" value="Genomic_DNA"/>
</dbReference>
<dbReference type="SFLD" id="SFLDS00029">
    <property type="entry name" value="Radical_SAM"/>
    <property type="match status" value="1"/>
</dbReference>
<dbReference type="PROSITE" id="PS51918">
    <property type="entry name" value="RADICAL_SAM"/>
    <property type="match status" value="1"/>
</dbReference>
<dbReference type="GO" id="GO:0008168">
    <property type="term" value="F:methyltransferase activity"/>
    <property type="evidence" value="ECO:0007669"/>
    <property type="project" value="UniProtKB-KW"/>
</dbReference>
<dbReference type="InterPro" id="IPR013785">
    <property type="entry name" value="Aldolase_TIM"/>
</dbReference>
<evidence type="ECO:0000256" key="7">
    <source>
        <dbReference type="ARBA" id="ARBA00022679"/>
    </source>
</evidence>
<dbReference type="Gene3D" id="3.20.20.70">
    <property type="entry name" value="Aldolase class I"/>
    <property type="match status" value="1"/>
</dbReference>
<dbReference type="PANTHER" id="PTHR30544">
    <property type="entry name" value="23S RRNA METHYLTRANSFERASE"/>
    <property type="match status" value="1"/>
</dbReference>
<keyword evidence="11" id="KW-0411">Iron-sulfur</keyword>
<evidence type="ECO:0000256" key="9">
    <source>
        <dbReference type="ARBA" id="ARBA00022723"/>
    </source>
</evidence>
<keyword evidence="7 14" id="KW-0808">Transferase</keyword>
<evidence type="ECO:0000256" key="11">
    <source>
        <dbReference type="ARBA" id="ARBA00023014"/>
    </source>
</evidence>
<proteinExistence type="inferred from homology"/>
<evidence type="ECO:0000259" key="13">
    <source>
        <dbReference type="PROSITE" id="PS51918"/>
    </source>
</evidence>
<keyword evidence="10" id="KW-0408">Iron</keyword>
<dbReference type="RefSeq" id="WP_322609678.1">
    <property type="nucleotide sequence ID" value="NZ_JARVCO010000012.1"/>
</dbReference>
<dbReference type="InterPro" id="IPR004383">
    <property type="entry name" value="rRNA_lsu_MTrfase_RlmN/Cfr"/>
</dbReference>
<dbReference type="CDD" id="cd01335">
    <property type="entry name" value="Radical_SAM"/>
    <property type="match status" value="1"/>
</dbReference>
<sequence length="345" mass="38564">MITIYDTDAIEDIRSRNAVQPHRMKLFRNALFKNSGSWNDALAVLPEEARGDFEKSIIFQCLELAERHDSEVDGASKLIFKTHDGHLIESVVLRPKTGRTSICISSQVGCACYCSFCATGKMGFTRNLTMAEILDQVSQANRMVKPEGRTIRNVVFMGMGEPLLNTEQVLRSLDFMMDPKLFDLAGSRITVSTVGIPEAMELFTQTYPNVHLALSLHSADQEVRQRMMPQARVFPLERIRETLVAASAHGRVMIEYLMLAGVNDRDQDFQALTDYLKGLPVHINLIPYNEFSGSSLRGTPQPEREQFANRLKAAGFDVTLRYSMGSDIAAACGQLVQHKQKDASV</sequence>
<keyword evidence="9" id="KW-0479">Metal-binding</keyword>
<keyword evidence="15" id="KW-1185">Reference proteome</keyword>